<evidence type="ECO:0000313" key="2">
    <source>
        <dbReference type="EMBL" id="OJD20796.1"/>
    </source>
</evidence>
<feature type="region of interest" description="Disordered" evidence="1">
    <location>
        <begin position="68"/>
        <end position="102"/>
    </location>
</feature>
<dbReference type="STRING" id="1658174.A0A1J9QY75"/>
<feature type="compositionally biased region" description="Polar residues" evidence="1">
    <location>
        <begin position="91"/>
        <end position="102"/>
    </location>
</feature>
<dbReference type="Proteomes" id="UP000242791">
    <property type="component" value="Unassembled WGS sequence"/>
</dbReference>
<evidence type="ECO:0000256" key="1">
    <source>
        <dbReference type="SAM" id="MobiDB-lite"/>
    </source>
</evidence>
<dbReference type="InterPro" id="IPR022190">
    <property type="entry name" value="DUF3716"/>
</dbReference>
<dbReference type="VEuPathDB" id="FungiDB:ACJ73_07867"/>
<keyword evidence="3" id="KW-1185">Reference proteome</keyword>
<protein>
    <submittedName>
        <fullName evidence="2">Uncharacterized protein</fullName>
    </submittedName>
</protein>
<feature type="non-terminal residue" evidence="2">
    <location>
        <position position="1"/>
    </location>
</feature>
<dbReference type="EMBL" id="LGTZ01001703">
    <property type="protein sequence ID" value="OJD20796.1"/>
    <property type="molecule type" value="Genomic_DNA"/>
</dbReference>
<evidence type="ECO:0000313" key="3">
    <source>
        <dbReference type="Proteomes" id="UP000242791"/>
    </source>
</evidence>
<dbReference type="OrthoDB" id="4188061at2759"/>
<accession>A0A1J9QY75</accession>
<reference evidence="2 3" key="1">
    <citation type="submission" date="2015-08" db="EMBL/GenBank/DDBJ databases">
        <title>Emmonsia species relationships and genome sequence.</title>
        <authorList>
            <person name="Cuomo C.A."/>
            <person name="Schwartz I.S."/>
            <person name="Kenyon C."/>
            <person name="De Hoog G.S."/>
            <person name="Govender N.P."/>
            <person name="Botha A."/>
            <person name="Moreno L."/>
            <person name="De Vries M."/>
            <person name="Munoz J.F."/>
            <person name="Stielow J.B."/>
        </authorList>
    </citation>
    <scope>NUCLEOTIDE SEQUENCE [LARGE SCALE GENOMIC DNA]</scope>
    <source>
        <strain evidence="2 3">EI222</strain>
    </source>
</reference>
<dbReference type="Pfam" id="PF12511">
    <property type="entry name" value="DUF3716"/>
    <property type="match status" value="1"/>
</dbReference>
<proteinExistence type="predicted"/>
<sequence length="102" mass="10944">IAILIQSRGRPEVQACAACRGGPGLRPFPECRRLPGHFGGACDNCKWRDRAIRCSVRDGEDAVEVIETADTDEEDGSQQPGGRRPRVLISDGSTPSSAILIV</sequence>
<name>A0A1J9QY75_9EURO</name>
<comment type="caution">
    <text evidence="2">The sequence shown here is derived from an EMBL/GenBank/DDBJ whole genome shotgun (WGS) entry which is preliminary data.</text>
</comment>
<dbReference type="AlphaFoldDB" id="A0A1J9QY75"/>
<gene>
    <name evidence="2" type="ORF">ACJ73_07867</name>
</gene>
<organism evidence="2 3">
    <name type="scientific">Blastomyces percursus</name>
    <dbReference type="NCBI Taxonomy" id="1658174"/>
    <lineage>
        <taxon>Eukaryota</taxon>
        <taxon>Fungi</taxon>
        <taxon>Dikarya</taxon>
        <taxon>Ascomycota</taxon>
        <taxon>Pezizomycotina</taxon>
        <taxon>Eurotiomycetes</taxon>
        <taxon>Eurotiomycetidae</taxon>
        <taxon>Onygenales</taxon>
        <taxon>Ajellomycetaceae</taxon>
        <taxon>Blastomyces</taxon>
    </lineage>
</organism>